<dbReference type="CDD" id="cd18008">
    <property type="entry name" value="DEXDc_SHPRH-like"/>
    <property type="match status" value="1"/>
</dbReference>
<dbReference type="GO" id="GO:0005524">
    <property type="term" value="F:ATP binding"/>
    <property type="evidence" value="ECO:0007669"/>
    <property type="project" value="UniProtKB-KW"/>
</dbReference>
<evidence type="ECO:0000256" key="2">
    <source>
        <dbReference type="ARBA" id="ARBA00022801"/>
    </source>
</evidence>
<proteinExistence type="predicted"/>
<dbReference type="GO" id="GO:0004386">
    <property type="term" value="F:helicase activity"/>
    <property type="evidence" value="ECO:0007669"/>
    <property type="project" value="UniProtKB-KW"/>
</dbReference>
<keyword evidence="3" id="KW-0347">Helicase</keyword>
<dbReference type="InterPro" id="IPR038718">
    <property type="entry name" value="SNF2-like_sf"/>
</dbReference>
<dbReference type="SMART" id="SM00487">
    <property type="entry name" value="DEXDc"/>
    <property type="match status" value="1"/>
</dbReference>
<organism evidence="7">
    <name type="scientific">Bathycoccus sp. RCC716 virus 1</name>
    <dbReference type="NCBI Taxonomy" id="2530038"/>
    <lineage>
        <taxon>Viruses</taxon>
        <taxon>Varidnaviria</taxon>
        <taxon>Bamfordvirae</taxon>
        <taxon>Nucleocytoviricota</taxon>
        <taxon>Megaviricetes</taxon>
        <taxon>Algavirales</taxon>
        <taxon>Phycodnaviridae</taxon>
        <taxon>Prasinovirus</taxon>
    </lineage>
</organism>
<evidence type="ECO:0000256" key="1">
    <source>
        <dbReference type="ARBA" id="ARBA00022741"/>
    </source>
</evidence>
<dbReference type="PROSITE" id="PS51192">
    <property type="entry name" value="HELICASE_ATP_BIND_1"/>
    <property type="match status" value="1"/>
</dbReference>
<dbReference type="PANTHER" id="PTHR45626:SF17">
    <property type="entry name" value="HELICASE-LIKE TRANSCRIPTION FACTOR"/>
    <property type="match status" value="1"/>
</dbReference>
<dbReference type="EMBL" id="MK522034">
    <property type="protein sequence ID" value="QOR60177.1"/>
    <property type="molecule type" value="Genomic_DNA"/>
</dbReference>
<feature type="domain" description="Helicase C-terminal" evidence="6">
    <location>
        <begin position="301"/>
        <end position="454"/>
    </location>
</feature>
<evidence type="ECO:0008006" key="8">
    <source>
        <dbReference type="Google" id="ProtNLM"/>
    </source>
</evidence>
<feature type="domain" description="Helicase ATP-binding" evidence="5">
    <location>
        <begin position="31"/>
        <end position="186"/>
    </location>
</feature>
<keyword evidence="4" id="KW-0067">ATP-binding</keyword>
<dbReference type="Gene3D" id="3.40.50.300">
    <property type="entry name" value="P-loop containing nucleotide triphosphate hydrolases"/>
    <property type="match status" value="1"/>
</dbReference>
<keyword evidence="2" id="KW-0378">Hydrolase</keyword>
<evidence type="ECO:0000256" key="4">
    <source>
        <dbReference type="ARBA" id="ARBA00022840"/>
    </source>
</evidence>
<dbReference type="Pfam" id="PF00271">
    <property type="entry name" value="Helicase_C"/>
    <property type="match status" value="1"/>
</dbReference>
<dbReference type="SUPFAM" id="SSF52540">
    <property type="entry name" value="P-loop containing nucleoside triphosphate hydrolases"/>
    <property type="match status" value="2"/>
</dbReference>
<name>A0A7S6NXV6_9PHYC</name>
<accession>A0A7S6NXV6</accession>
<dbReference type="InterPro" id="IPR014001">
    <property type="entry name" value="Helicase_ATP-bd"/>
</dbReference>
<dbReference type="InterPro" id="IPR000330">
    <property type="entry name" value="SNF2_N"/>
</dbReference>
<dbReference type="CDD" id="cd18793">
    <property type="entry name" value="SF2_C_SNF"/>
    <property type="match status" value="1"/>
</dbReference>
<dbReference type="InterPro" id="IPR050628">
    <property type="entry name" value="SNF2_RAD54_helicase_TF"/>
</dbReference>
<dbReference type="GO" id="GO:0016787">
    <property type="term" value="F:hydrolase activity"/>
    <property type="evidence" value="ECO:0007669"/>
    <property type="project" value="UniProtKB-KW"/>
</dbReference>
<evidence type="ECO:0000256" key="3">
    <source>
        <dbReference type="ARBA" id="ARBA00022806"/>
    </source>
</evidence>
<dbReference type="GO" id="GO:0006281">
    <property type="term" value="P:DNA repair"/>
    <property type="evidence" value="ECO:0007669"/>
    <property type="project" value="TreeGrafter"/>
</dbReference>
<evidence type="ECO:0000259" key="5">
    <source>
        <dbReference type="PROSITE" id="PS51192"/>
    </source>
</evidence>
<dbReference type="InterPro" id="IPR049730">
    <property type="entry name" value="SNF2/RAD54-like_C"/>
</dbReference>
<dbReference type="InterPro" id="IPR027417">
    <property type="entry name" value="P-loop_NTPase"/>
</dbReference>
<keyword evidence="1" id="KW-0547">Nucleotide-binding</keyword>
<dbReference type="SMART" id="SM00490">
    <property type="entry name" value="HELICc"/>
    <property type="match status" value="1"/>
</dbReference>
<dbReference type="Pfam" id="PF00176">
    <property type="entry name" value="SNF2-rel_dom"/>
    <property type="match status" value="1"/>
</dbReference>
<dbReference type="GO" id="GO:0008094">
    <property type="term" value="F:ATP-dependent activity, acting on DNA"/>
    <property type="evidence" value="ECO:0007669"/>
    <property type="project" value="TreeGrafter"/>
</dbReference>
<dbReference type="PANTHER" id="PTHR45626">
    <property type="entry name" value="TRANSCRIPTION TERMINATION FACTOR 2-RELATED"/>
    <property type="match status" value="1"/>
</dbReference>
<protein>
    <recommendedName>
        <fullName evidence="8">Helicase</fullName>
    </recommendedName>
</protein>
<dbReference type="Gene3D" id="3.40.50.10810">
    <property type="entry name" value="Tandem AAA-ATPase domain"/>
    <property type="match status" value="1"/>
</dbReference>
<sequence>MEDQYKRAVSLINGQLYKHQKEGLSWLLSMENLSRGPKGGFLCDEMGLGKSIQMISVILGNVKKNTLIVVPKSIVTQWKNEIAKFAPSLNVFIYDGPDRTQDPDDLLKSDITIAPYSLLTEDAMMLHRIRWGRVVLDEGHEIRNPSSSKFKSACKLHAELRWILSGTPVFNSMKDFVTLCTFIGVDRKLVQAMTSRVKNLYILRRTKDDIPMLEIPECKFENVELEMYPEERALYKHAFIESQETIKDIFRTAINVNMYNMEIFECLLRARQTMIYPQMYIDGIAKKRGDIPDFWGGRMKKMETLFKLILEHPDEKTLIFCQFKKEMDYICENLLCPVFRIDGSVSKDDREKQLKLFNEAPQNSVLLIQVKAGGQGLNIQCASRVYFTAPCWNPATELQAIGRCHRSGQKRTVYVKKLVYKDTPGYPSVEQAMIALQGHKSLLSAEVLHDERLKNQIPTGNKTSDTISISAIRNIFRA</sequence>
<dbReference type="InterPro" id="IPR001650">
    <property type="entry name" value="Helicase_C-like"/>
</dbReference>
<reference evidence="7" key="1">
    <citation type="submission" date="2019-02" db="EMBL/GenBank/DDBJ databases">
        <authorList>
            <person name="Bachy C."/>
            <person name="Yung C.-M."/>
            <person name="Roux S."/>
            <person name="Sullivan M.B."/>
            <person name="Worden A.Z."/>
        </authorList>
    </citation>
    <scope>NUCLEOTIDE SEQUENCE</scope>
    <source>
        <strain evidence="7">BII-V1</strain>
    </source>
</reference>
<evidence type="ECO:0000313" key="7">
    <source>
        <dbReference type="EMBL" id="QOR60177.1"/>
    </source>
</evidence>
<evidence type="ECO:0000259" key="6">
    <source>
        <dbReference type="PROSITE" id="PS51194"/>
    </source>
</evidence>
<dbReference type="PROSITE" id="PS51194">
    <property type="entry name" value="HELICASE_CTER"/>
    <property type="match status" value="1"/>
</dbReference>